<protein>
    <submittedName>
        <fullName evidence="1">Bacillithiol system redox-active protein YtxJ</fullName>
    </submittedName>
</protein>
<evidence type="ECO:0000313" key="1">
    <source>
        <dbReference type="EMBL" id="WYW56152.1"/>
    </source>
</evidence>
<accession>A0ABZ2TX99</accession>
<dbReference type="NCBIfam" id="TIGR04019">
    <property type="entry name" value="B_thiol_YtxJ"/>
    <property type="match status" value="1"/>
</dbReference>
<keyword evidence="2" id="KW-1185">Reference proteome</keyword>
<proteinExistence type="predicted"/>
<dbReference type="EMBL" id="CP150496">
    <property type="protein sequence ID" value="WYW56152.1"/>
    <property type="molecule type" value="Genomic_DNA"/>
</dbReference>
<evidence type="ECO:0000313" key="2">
    <source>
        <dbReference type="Proteomes" id="UP001491088"/>
    </source>
</evidence>
<dbReference type="RefSeq" id="WP_340934020.1">
    <property type="nucleotide sequence ID" value="NZ_CP150496.1"/>
</dbReference>
<dbReference type="Proteomes" id="UP001491088">
    <property type="component" value="Chromosome"/>
</dbReference>
<dbReference type="InterPro" id="IPR036249">
    <property type="entry name" value="Thioredoxin-like_sf"/>
</dbReference>
<dbReference type="Pfam" id="PF11009">
    <property type="entry name" value="BrxC"/>
    <property type="match status" value="1"/>
</dbReference>
<organism evidence="1 2">
    <name type="scientific">Polaribacter marinaquae</name>
    <dbReference type="NCBI Taxonomy" id="1642819"/>
    <lineage>
        <taxon>Bacteria</taxon>
        <taxon>Pseudomonadati</taxon>
        <taxon>Bacteroidota</taxon>
        <taxon>Flavobacteriia</taxon>
        <taxon>Flavobacteriales</taxon>
        <taxon>Flavobacteriaceae</taxon>
    </lineage>
</organism>
<dbReference type="Gene3D" id="3.40.30.10">
    <property type="entry name" value="Glutaredoxin"/>
    <property type="match status" value="1"/>
</dbReference>
<reference evidence="1 2" key="1">
    <citation type="submission" date="2024-03" db="EMBL/GenBank/DDBJ databases">
        <authorList>
            <person name="Cao K."/>
        </authorList>
    </citation>
    <scope>NUCLEOTIDE SEQUENCE [LARGE SCALE GENOMIC DNA]</scope>
    <source>
        <strain evidence="1 2">MCCC 1K00696</strain>
    </source>
</reference>
<name>A0ABZ2TX99_9FLAO</name>
<sequence>MGIFNNVFGGNSDKKSKPEKKSYLNWIPLNSIDQLEIIEKQSETEAVLIFKHSTRCGISSMVIKQFENLFLEEHQNLKVYYLDLLSYRNISDEVGYKFQIMHQSPQLIVVKNGVSVHNASHYDITQTNLSRFI</sequence>
<dbReference type="InterPro" id="IPR022551">
    <property type="entry name" value="BrxC"/>
</dbReference>
<gene>
    <name evidence="1" type="primary">ytxJ</name>
    <name evidence="1" type="ORF">WG950_02595</name>
</gene>
<dbReference type="SUPFAM" id="SSF52833">
    <property type="entry name" value="Thioredoxin-like"/>
    <property type="match status" value="1"/>
</dbReference>